<gene>
    <name evidence="9" type="primary">LOC116302542</name>
</gene>
<evidence type="ECO:0000256" key="2">
    <source>
        <dbReference type="ARBA" id="ARBA00022786"/>
    </source>
</evidence>
<name>A0A6P8IL88_ACTTE</name>
<dbReference type="FunFam" id="1.10.238.200:FF:000001">
    <property type="entry name" value="DCN1-like protein"/>
    <property type="match status" value="1"/>
</dbReference>
<dbReference type="Pfam" id="PF03556">
    <property type="entry name" value="Cullin_binding"/>
    <property type="match status" value="1"/>
</dbReference>
<organism evidence="8 9">
    <name type="scientific">Actinia tenebrosa</name>
    <name type="common">Australian red waratah sea anemone</name>
    <dbReference type="NCBI Taxonomy" id="6105"/>
    <lineage>
        <taxon>Eukaryota</taxon>
        <taxon>Metazoa</taxon>
        <taxon>Cnidaria</taxon>
        <taxon>Anthozoa</taxon>
        <taxon>Hexacorallia</taxon>
        <taxon>Actiniaria</taxon>
        <taxon>Actiniidae</taxon>
        <taxon>Actinia</taxon>
    </lineage>
</organism>
<evidence type="ECO:0000256" key="5">
    <source>
        <dbReference type="ARBA" id="ARBA00064502"/>
    </source>
</evidence>
<evidence type="ECO:0000256" key="6">
    <source>
        <dbReference type="RuleBase" id="RU410713"/>
    </source>
</evidence>
<evidence type="ECO:0000313" key="9">
    <source>
        <dbReference type="RefSeq" id="XP_031567726.1"/>
    </source>
</evidence>
<evidence type="ECO:0000256" key="1">
    <source>
        <dbReference type="ARBA" id="ARBA00004123"/>
    </source>
</evidence>
<dbReference type="GO" id="GO:0097602">
    <property type="term" value="F:cullin family protein binding"/>
    <property type="evidence" value="ECO:0007669"/>
    <property type="project" value="TreeGrafter"/>
</dbReference>
<evidence type="ECO:0000259" key="7">
    <source>
        <dbReference type="PROSITE" id="PS51229"/>
    </source>
</evidence>
<dbReference type="KEGG" id="aten:116302542"/>
<keyword evidence="3" id="KW-0539">Nucleus</keyword>
<dbReference type="FunCoup" id="A0A6P8IL88">
    <property type="interactions" value="2230"/>
</dbReference>
<comment type="subunit">
    <text evidence="5">Interacts with the cullin cul-3. Interacts with ubiquitin via its UBA-like domain. Interacts with ned-8/nedd8.</text>
</comment>
<dbReference type="SUPFAM" id="SSF46934">
    <property type="entry name" value="UBA-like"/>
    <property type="match status" value="1"/>
</dbReference>
<sequence>MHRLKSSQREKVRQFIAFTETNEKTAITCLNQHEWRLDIASDNYFQNPERYYTESRVAVDKKKIVHLFDRYKEHGEEDKILAEGIGHFLEDLNLDPASLKVLIIAWKFRAATQCEFTRKEFTEGMTELNCDSIEKLKNKLPSLELELKDQLKFKDLYQFTFNFAKNPGQKSLDLDMAIAYWRILLGTRFKFLGLWTEFLVNHHKRAISRDTWNLLLDFSNMIEDDMSNYDEEGAWPVLIDEFVEFAKPRLTPGKQTTV</sequence>
<dbReference type="Gene3D" id="1.10.238.10">
    <property type="entry name" value="EF-hand"/>
    <property type="match status" value="1"/>
</dbReference>
<reference evidence="9" key="1">
    <citation type="submission" date="2025-08" db="UniProtKB">
        <authorList>
            <consortium name="RefSeq"/>
        </authorList>
    </citation>
    <scope>IDENTIFICATION</scope>
</reference>
<dbReference type="AlphaFoldDB" id="A0A6P8IL88"/>
<comment type="subcellular location">
    <subcellularLocation>
        <location evidence="1">Nucleus</location>
    </subcellularLocation>
</comment>
<dbReference type="GO" id="GO:0045116">
    <property type="term" value="P:protein neddylation"/>
    <property type="evidence" value="ECO:0007669"/>
    <property type="project" value="TreeGrafter"/>
</dbReference>
<dbReference type="InterPro" id="IPR009060">
    <property type="entry name" value="UBA-like_sf"/>
</dbReference>
<dbReference type="FunFam" id="1.10.8.10:FF:000124">
    <property type="entry name" value="Defective in cullin neddylation protein 1"/>
    <property type="match status" value="1"/>
</dbReference>
<dbReference type="InterPro" id="IPR005176">
    <property type="entry name" value="PONY_dom"/>
</dbReference>
<dbReference type="GO" id="GO:2000436">
    <property type="term" value="P:positive regulation of protein neddylation"/>
    <property type="evidence" value="ECO:0007669"/>
    <property type="project" value="UniProtKB-ARBA"/>
</dbReference>
<keyword evidence="8" id="KW-1185">Reference proteome</keyword>
<comment type="function">
    <text evidence="4">Required for neddylation of cullin components of SCF-type E3 ubiquitin ligase complexes. Neddylation of cullins play an essential role in the regulation of SCF-type complexes activity. Does not act by preventing deneddylation, but rather facilitates neddylation, possibly by acting with rbx-1 to recruit the Nedd8-charged E2 enzyme to the cullin component of SCF-type complexes.</text>
</comment>
<comment type="function">
    <text evidence="6">Neddylation of cullins play an essential role in the regulation of SCF-type complexes activity.</text>
</comment>
<dbReference type="FunFam" id="1.10.238.10:FF:000030">
    <property type="entry name" value="DCN1-like protein"/>
    <property type="match status" value="1"/>
</dbReference>
<dbReference type="GeneID" id="116302542"/>
<dbReference type="InParanoid" id="A0A6P8IL88"/>
<dbReference type="GO" id="GO:0005634">
    <property type="term" value="C:nucleus"/>
    <property type="evidence" value="ECO:0007669"/>
    <property type="project" value="UniProtKB-SubCell"/>
</dbReference>
<dbReference type="InterPro" id="IPR014764">
    <property type="entry name" value="DCN-prot"/>
</dbReference>
<accession>A0A6P8IL88</accession>
<dbReference type="PROSITE" id="PS51229">
    <property type="entry name" value="DCUN1"/>
    <property type="match status" value="1"/>
</dbReference>
<dbReference type="GO" id="GO:0031624">
    <property type="term" value="F:ubiquitin conjugating enzyme binding"/>
    <property type="evidence" value="ECO:0007669"/>
    <property type="project" value="TreeGrafter"/>
</dbReference>
<dbReference type="RefSeq" id="XP_031567726.1">
    <property type="nucleotide sequence ID" value="XM_031711866.1"/>
</dbReference>
<dbReference type="InterPro" id="IPR042460">
    <property type="entry name" value="DCN1-like_PONY"/>
</dbReference>
<dbReference type="GO" id="GO:0032182">
    <property type="term" value="F:ubiquitin-like protein binding"/>
    <property type="evidence" value="ECO:0007669"/>
    <property type="project" value="TreeGrafter"/>
</dbReference>
<keyword evidence="2" id="KW-0833">Ubl conjugation pathway</keyword>
<feature type="domain" description="DCUN1" evidence="7">
    <location>
        <begin position="59"/>
        <end position="247"/>
    </location>
</feature>
<evidence type="ECO:0000256" key="3">
    <source>
        <dbReference type="ARBA" id="ARBA00023242"/>
    </source>
</evidence>
<protein>
    <recommendedName>
        <fullName evidence="6">Defective in cullin neddylation protein</fullName>
    </recommendedName>
</protein>
<dbReference type="PANTHER" id="PTHR12281:SF32">
    <property type="entry name" value="DCN1-LIKE PROTEIN"/>
    <property type="match status" value="1"/>
</dbReference>
<dbReference type="GO" id="GO:0000151">
    <property type="term" value="C:ubiquitin ligase complex"/>
    <property type="evidence" value="ECO:0007669"/>
    <property type="project" value="TreeGrafter"/>
</dbReference>
<evidence type="ECO:0000256" key="4">
    <source>
        <dbReference type="ARBA" id="ARBA00059208"/>
    </source>
</evidence>
<dbReference type="Gene3D" id="1.10.238.200">
    <property type="entry name" value="Cullin, PONY binding domain"/>
    <property type="match status" value="1"/>
</dbReference>
<evidence type="ECO:0000313" key="8">
    <source>
        <dbReference type="Proteomes" id="UP000515163"/>
    </source>
</evidence>
<dbReference type="Pfam" id="PF14555">
    <property type="entry name" value="UBA_4"/>
    <property type="match status" value="1"/>
</dbReference>
<dbReference type="OrthoDB" id="286637at2759"/>
<dbReference type="Gene3D" id="1.10.8.10">
    <property type="entry name" value="DNA helicase RuvA subunit, C-terminal domain"/>
    <property type="match status" value="1"/>
</dbReference>
<dbReference type="Proteomes" id="UP000515163">
    <property type="component" value="Unplaced"/>
</dbReference>
<dbReference type="PANTHER" id="PTHR12281">
    <property type="entry name" value="RP42 RELATED"/>
    <property type="match status" value="1"/>
</dbReference>
<proteinExistence type="predicted"/>